<dbReference type="SUPFAM" id="SSF81296">
    <property type="entry name" value="E set domains"/>
    <property type="match status" value="1"/>
</dbReference>
<dbReference type="OrthoDB" id="120976at2759"/>
<keyword evidence="4" id="KW-1185">Reference proteome</keyword>
<dbReference type="KEGG" id="mng:MNEG_0043"/>
<dbReference type="PROSITE" id="PS51484">
    <property type="entry name" value="G8"/>
    <property type="match status" value="1"/>
</dbReference>
<dbReference type="CDD" id="cd00603">
    <property type="entry name" value="IPT_PCSR"/>
    <property type="match status" value="1"/>
</dbReference>
<sequence length="278" mass="28596">MTPAEGAAEQYLAPLNFTYDPSLTPRVYSVTPTSGPAGGGTRMTLTGAFPAPPPGGVTVWLGAGAAAAPCGNVTLVNASQIECVTGDAGWPRPSAAVARVRVVYDGWGEALHEPAANGSTEVSFNWFELWSSPATWRGRDPPAASNHVTIPAGRRVVLDVSTPVLGSLVLEGALEFDGSAAGELNLQAHSILIDGGSLTAGSADAAHAGTAVITLHGRRDSSELPLFGTKVIAVRDGTLFLRGRPKTPAWAHLNATAFEGAAEIVVEGAVNWEVGKAR</sequence>
<dbReference type="Proteomes" id="UP000054498">
    <property type="component" value="Unassembled WGS sequence"/>
</dbReference>
<dbReference type="InterPro" id="IPR019316">
    <property type="entry name" value="G8_domain"/>
</dbReference>
<dbReference type="STRING" id="145388.A0A0D2NV31"/>
<accession>A0A0D2NV31</accession>
<dbReference type="GeneID" id="25726161"/>
<dbReference type="EMBL" id="KK100224">
    <property type="protein sequence ID" value="KIZ07926.1"/>
    <property type="molecule type" value="Genomic_DNA"/>
</dbReference>
<dbReference type="AlphaFoldDB" id="A0A0D2NV31"/>
<dbReference type="SMART" id="SM01225">
    <property type="entry name" value="G8"/>
    <property type="match status" value="1"/>
</dbReference>
<dbReference type="InterPro" id="IPR014756">
    <property type="entry name" value="Ig_E-set"/>
</dbReference>
<gene>
    <name evidence="3" type="ORF">MNEG_0043</name>
</gene>
<organism evidence="3 4">
    <name type="scientific">Monoraphidium neglectum</name>
    <dbReference type="NCBI Taxonomy" id="145388"/>
    <lineage>
        <taxon>Eukaryota</taxon>
        <taxon>Viridiplantae</taxon>
        <taxon>Chlorophyta</taxon>
        <taxon>core chlorophytes</taxon>
        <taxon>Chlorophyceae</taxon>
        <taxon>CS clade</taxon>
        <taxon>Sphaeropleales</taxon>
        <taxon>Selenastraceae</taxon>
        <taxon>Monoraphidium</taxon>
    </lineage>
</organism>
<evidence type="ECO:0000259" key="2">
    <source>
        <dbReference type="PROSITE" id="PS51484"/>
    </source>
</evidence>
<dbReference type="PANTHER" id="PTHR46769:SF2">
    <property type="entry name" value="FIBROCYSTIN-L ISOFORM 2 PRECURSOR-RELATED"/>
    <property type="match status" value="1"/>
</dbReference>
<protein>
    <recommendedName>
        <fullName evidence="2">G8 domain-containing protein</fullName>
    </recommendedName>
</protein>
<evidence type="ECO:0000256" key="1">
    <source>
        <dbReference type="ARBA" id="ARBA00022729"/>
    </source>
</evidence>
<dbReference type="RefSeq" id="XP_013906945.1">
    <property type="nucleotide sequence ID" value="XM_014051491.1"/>
</dbReference>
<evidence type="ECO:0000313" key="4">
    <source>
        <dbReference type="Proteomes" id="UP000054498"/>
    </source>
</evidence>
<dbReference type="InterPro" id="IPR052387">
    <property type="entry name" value="Fibrocystin"/>
</dbReference>
<name>A0A0D2NV31_9CHLO</name>
<dbReference type="Pfam" id="PF10162">
    <property type="entry name" value="G8"/>
    <property type="match status" value="1"/>
</dbReference>
<proteinExistence type="predicted"/>
<reference evidence="3 4" key="1">
    <citation type="journal article" date="2013" name="BMC Genomics">
        <title>Reconstruction of the lipid metabolism for the microalga Monoraphidium neglectum from its genome sequence reveals characteristics suitable for biofuel production.</title>
        <authorList>
            <person name="Bogen C."/>
            <person name="Al-Dilaimi A."/>
            <person name="Albersmeier A."/>
            <person name="Wichmann J."/>
            <person name="Grundmann M."/>
            <person name="Rupp O."/>
            <person name="Lauersen K.J."/>
            <person name="Blifernez-Klassen O."/>
            <person name="Kalinowski J."/>
            <person name="Goesmann A."/>
            <person name="Mussgnug J.H."/>
            <person name="Kruse O."/>
        </authorList>
    </citation>
    <scope>NUCLEOTIDE SEQUENCE [LARGE SCALE GENOMIC DNA]</scope>
    <source>
        <strain evidence="3 4">SAG 48.87</strain>
    </source>
</reference>
<dbReference type="Gene3D" id="2.60.40.10">
    <property type="entry name" value="Immunoglobulins"/>
    <property type="match status" value="1"/>
</dbReference>
<dbReference type="PANTHER" id="PTHR46769">
    <property type="entry name" value="POLYCYSTIC KIDNEY AND HEPATIC DISEASE 1 (AUTOSOMAL RECESSIVE)-LIKE 1"/>
    <property type="match status" value="1"/>
</dbReference>
<feature type="domain" description="G8" evidence="2">
    <location>
        <begin position="134"/>
        <end position="255"/>
    </location>
</feature>
<evidence type="ECO:0000313" key="3">
    <source>
        <dbReference type="EMBL" id="KIZ07926.1"/>
    </source>
</evidence>
<keyword evidence="1" id="KW-0732">Signal</keyword>
<dbReference type="InterPro" id="IPR013783">
    <property type="entry name" value="Ig-like_fold"/>
</dbReference>